<keyword evidence="3" id="KW-1185">Reference proteome</keyword>
<name>A0A3N4I672_ASCIM</name>
<reference evidence="2 3" key="1">
    <citation type="journal article" date="2018" name="Nat. Ecol. Evol.">
        <title>Pezizomycetes genomes reveal the molecular basis of ectomycorrhizal truffle lifestyle.</title>
        <authorList>
            <person name="Murat C."/>
            <person name="Payen T."/>
            <person name="Noel B."/>
            <person name="Kuo A."/>
            <person name="Morin E."/>
            <person name="Chen J."/>
            <person name="Kohler A."/>
            <person name="Krizsan K."/>
            <person name="Balestrini R."/>
            <person name="Da Silva C."/>
            <person name="Montanini B."/>
            <person name="Hainaut M."/>
            <person name="Levati E."/>
            <person name="Barry K.W."/>
            <person name="Belfiori B."/>
            <person name="Cichocki N."/>
            <person name="Clum A."/>
            <person name="Dockter R.B."/>
            <person name="Fauchery L."/>
            <person name="Guy J."/>
            <person name="Iotti M."/>
            <person name="Le Tacon F."/>
            <person name="Lindquist E.A."/>
            <person name="Lipzen A."/>
            <person name="Malagnac F."/>
            <person name="Mello A."/>
            <person name="Molinier V."/>
            <person name="Miyauchi S."/>
            <person name="Poulain J."/>
            <person name="Riccioni C."/>
            <person name="Rubini A."/>
            <person name="Sitrit Y."/>
            <person name="Splivallo R."/>
            <person name="Traeger S."/>
            <person name="Wang M."/>
            <person name="Zifcakova L."/>
            <person name="Wipf D."/>
            <person name="Zambonelli A."/>
            <person name="Paolocci F."/>
            <person name="Nowrousian M."/>
            <person name="Ottonello S."/>
            <person name="Baldrian P."/>
            <person name="Spatafora J.W."/>
            <person name="Henrissat B."/>
            <person name="Nagy L.G."/>
            <person name="Aury J.M."/>
            <person name="Wincker P."/>
            <person name="Grigoriev I.V."/>
            <person name="Bonfante P."/>
            <person name="Martin F.M."/>
        </authorList>
    </citation>
    <scope>NUCLEOTIDE SEQUENCE [LARGE SCALE GENOMIC DNA]</scope>
    <source>
        <strain evidence="2 3">RN42</strain>
    </source>
</reference>
<accession>A0A3N4I672</accession>
<dbReference type="EMBL" id="ML119683">
    <property type="protein sequence ID" value="RPA80967.1"/>
    <property type="molecule type" value="Genomic_DNA"/>
</dbReference>
<protein>
    <recommendedName>
        <fullName evidence="1">F-box domain-containing protein</fullName>
    </recommendedName>
</protein>
<evidence type="ECO:0000313" key="2">
    <source>
        <dbReference type="EMBL" id="RPA80967.1"/>
    </source>
</evidence>
<dbReference type="PROSITE" id="PS50181">
    <property type="entry name" value="FBOX"/>
    <property type="match status" value="1"/>
</dbReference>
<dbReference type="Proteomes" id="UP000275078">
    <property type="component" value="Unassembled WGS sequence"/>
</dbReference>
<dbReference type="AlphaFoldDB" id="A0A3N4I672"/>
<dbReference type="InterPro" id="IPR001810">
    <property type="entry name" value="F-box_dom"/>
</dbReference>
<evidence type="ECO:0000259" key="1">
    <source>
        <dbReference type="PROSITE" id="PS50181"/>
    </source>
</evidence>
<proteinExistence type="predicted"/>
<sequence>MGQMSCSANILPAQTRAMARSLLDLPTELRLIIYKSCSAFTLLQLCQTCRLLRSEIRNTPKIFQTAVGYDESQIHPPSLTLKNITQLCTLVERHLAVRIYAKTLKEVKALMPERLYERSGHCHWWFLCPRCGLFEWNRRLVPYFNTEIHCYLGCRNRSLYPLVFDDRHDDEGTEENGRHHNLALNLEGATVLQQDWCHAGLHLPNASLAPPLQNIRVHNPPRISRPKQEIINMLTNFKLSNFAIFRPSTDTSSTCYRTRVRSFFKRPRLFYRRLRTKIAKATNPQAESLEKAESQTRLTVLTNTTESQAELTEKARSEARIPHPNAHLARIPLNTRLAIYSFCTAFTLLQISQVSRHFRLDICMNPHLFAGAAGYRARHREQAIRYGLRHAELVKASKETPTFMFSGDWLTIRKIEYIYGKEEQGLAKQILSERVGLQLCPKTPPWDPLEPVWVRCWHLCYSCGRLVWIAVVVEDLDRRRECRFTDRFGERQVSVCVGILVPLISREDTRMFMTLGYGECDQFEGYL</sequence>
<gene>
    <name evidence="2" type="ORF">BJ508DRAFT_346366</name>
</gene>
<dbReference type="Pfam" id="PF00646">
    <property type="entry name" value="F-box"/>
    <property type="match status" value="1"/>
</dbReference>
<evidence type="ECO:0000313" key="3">
    <source>
        <dbReference type="Proteomes" id="UP000275078"/>
    </source>
</evidence>
<organism evidence="2 3">
    <name type="scientific">Ascobolus immersus RN42</name>
    <dbReference type="NCBI Taxonomy" id="1160509"/>
    <lineage>
        <taxon>Eukaryota</taxon>
        <taxon>Fungi</taxon>
        <taxon>Dikarya</taxon>
        <taxon>Ascomycota</taxon>
        <taxon>Pezizomycotina</taxon>
        <taxon>Pezizomycetes</taxon>
        <taxon>Pezizales</taxon>
        <taxon>Ascobolaceae</taxon>
        <taxon>Ascobolus</taxon>
    </lineage>
</organism>
<feature type="domain" description="F-box" evidence="1">
    <location>
        <begin position="19"/>
        <end position="66"/>
    </location>
</feature>